<dbReference type="Gene3D" id="3.40.50.300">
    <property type="entry name" value="P-loop containing nucleotide triphosphate hydrolases"/>
    <property type="match status" value="1"/>
</dbReference>
<proteinExistence type="inferred from homology"/>
<organism evidence="3 4">
    <name type="scientific">Cognatishimia coralii</name>
    <dbReference type="NCBI Taxonomy" id="3083254"/>
    <lineage>
        <taxon>Bacteria</taxon>
        <taxon>Pseudomonadati</taxon>
        <taxon>Pseudomonadota</taxon>
        <taxon>Alphaproteobacteria</taxon>
        <taxon>Rhodobacterales</taxon>
        <taxon>Paracoccaceae</taxon>
        <taxon>Cognatishimia</taxon>
    </lineage>
</organism>
<dbReference type="Pfam" id="PF00437">
    <property type="entry name" value="T2SSE"/>
    <property type="match status" value="1"/>
</dbReference>
<comment type="similarity">
    <text evidence="1">Belongs to the GSP E family.</text>
</comment>
<dbReference type="CDD" id="cd01130">
    <property type="entry name" value="VirB11-like_ATPase"/>
    <property type="match status" value="1"/>
</dbReference>
<gene>
    <name evidence="3" type="ORF">WG622_17270</name>
</gene>
<evidence type="ECO:0000313" key="4">
    <source>
        <dbReference type="Proteomes" id="UP001368270"/>
    </source>
</evidence>
<dbReference type="InterPro" id="IPR001482">
    <property type="entry name" value="T2SS/T4SS_dom"/>
</dbReference>
<dbReference type="SUPFAM" id="SSF52540">
    <property type="entry name" value="P-loop containing nucleoside triphosphate hydrolases"/>
    <property type="match status" value="1"/>
</dbReference>
<sequence length="301" mass="32790">MDFHSMNTGAELATEALGQFSHLLHENEVVEISANPDGKIFCDRFGSGWAFAGEMSEGQRQRFARVCASSTGDTINHEKPIYSGRVPGTVHRVEVLVSPVVAGTTFSIRRHRDLTLGFDDFDLEEETEAELIEALHSRKNVVIAAGTKAGKTTFANICMADIAVFAPKTRAIIIEDTDELNSPFENTVKLRACEQAGFDAMLTSTLRLAPSRIFLGEVRTGAQALSLLKAWNTGHPGGLTTIHADSAGEVIARFAELIGEVSQSDQSALIERAIDAILFLERGESRPKVVEFLQQNQSNQS</sequence>
<dbReference type="EMBL" id="JBBGAZ010000015">
    <property type="protein sequence ID" value="MEJ5220009.1"/>
    <property type="molecule type" value="Genomic_DNA"/>
</dbReference>
<comment type="caution">
    <text evidence="3">The sequence shown here is derived from an EMBL/GenBank/DDBJ whole genome shotgun (WGS) entry which is preliminary data.</text>
</comment>
<accession>A0ABU8QKQ5</accession>
<protein>
    <submittedName>
        <fullName evidence="3">ATPase, T2SS/T4P/T4SS family</fullName>
    </submittedName>
</protein>
<dbReference type="RefSeq" id="WP_339404657.1">
    <property type="nucleotide sequence ID" value="NZ_JBBGAZ010000015.1"/>
</dbReference>
<keyword evidence="4" id="KW-1185">Reference proteome</keyword>
<name>A0ABU8QKQ5_9RHOB</name>
<evidence type="ECO:0000256" key="1">
    <source>
        <dbReference type="ARBA" id="ARBA00006611"/>
    </source>
</evidence>
<evidence type="ECO:0000313" key="3">
    <source>
        <dbReference type="EMBL" id="MEJ5220009.1"/>
    </source>
</evidence>
<feature type="domain" description="Bacterial type II secretion system protein E" evidence="2">
    <location>
        <begin position="92"/>
        <end position="277"/>
    </location>
</feature>
<dbReference type="InterPro" id="IPR050921">
    <property type="entry name" value="T4SS_GSP_E_ATPase"/>
</dbReference>
<dbReference type="PANTHER" id="PTHR30486">
    <property type="entry name" value="TWITCHING MOTILITY PROTEIN PILT"/>
    <property type="match status" value="1"/>
</dbReference>
<dbReference type="Proteomes" id="UP001368270">
    <property type="component" value="Unassembled WGS sequence"/>
</dbReference>
<evidence type="ECO:0000259" key="2">
    <source>
        <dbReference type="Pfam" id="PF00437"/>
    </source>
</evidence>
<reference evidence="3 4" key="1">
    <citation type="submission" date="2024-03" db="EMBL/GenBank/DDBJ databases">
        <title>Cognatishimia coralii sp. nov., a marine bacterium isolated from coral surrounding seawater.</title>
        <authorList>
            <person name="Liu X."/>
            <person name="Liu S."/>
            <person name="Sun H."/>
            <person name="Zhang Y."/>
        </authorList>
    </citation>
    <scope>NUCLEOTIDE SEQUENCE [LARGE SCALE GENOMIC DNA]</scope>
    <source>
        <strain evidence="3 4">D5M38</strain>
    </source>
</reference>
<dbReference type="InterPro" id="IPR027417">
    <property type="entry name" value="P-loop_NTPase"/>
</dbReference>
<dbReference type="Gene3D" id="3.30.450.90">
    <property type="match status" value="1"/>
</dbReference>
<dbReference type="PANTHER" id="PTHR30486:SF6">
    <property type="entry name" value="TYPE IV PILUS RETRACTATION ATPASE PILT"/>
    <property type="match status" value="1"/>
</dbReference>